<evidence type="ECO:0000313" key="1">
    <source>
        <dbReference type="EMBL" id="KAF9874655.1"/>
    </source>
</evidence>
<dbReference type="EMBL" id="JAATWM020000025">
    <property type="protein sequence ID" value="KAF9874655.1"/>
    <property type="molecule type" value="Genomic_DNA"/>
</dbReference>
<accession>A0A9P6I2L1</accession>
<dbReference type="OrthoDB" id="1896086at2759"/>
<protein>
    <submittedName>
        <fullName evidence="1">Uncharacterized protein</fullName>
    </submittedName>
</protein>
<reference evidence="1" key="2">
    <citation type="submission" date="2020-11" db="EMBL/GenBank/DDBJ databases">
        <title>Whole genome sequencing of Colletotrichum sp.</title>
        <authorList>
            <person name="Li H."/>
        </authorList>
    </citation>
    <scope>NUCLEOTIDE SEQUENCE</scope>
    <source>
        <strain evidence="1">CkLH20</strain>
    </source>
</reference>
<proteinExistence type="predicted"/>
<sequence>MVAIALAGSSPKGKGVTMSILLLVTTFLVGLAAGFEISGFDRNWTMDIDPSNPITRPEFAGINLNLTNHTESAFKLPKESEINWKSPPLWAIRPEQRPAFLAGGASALDAFKNGDDINPCEERRWGATLYETYYEDRCPAKFHTDGIRSAASAFGTCEKWNSVDGGLECASFCQMQTHFEWAQEAPFPNSDCHYPVKCKLAVSDKTSVGWSINLSPKVGKALKLGISGNYHNNHDLATNHAYDIDMTEELPCGYFTFVPVKKVVCGVMSESRPGLTHWVGDDGVLGTGCSTWGGPNGNVTNGDHRAWNNGSYCASDLWKITDRDDPNRQVPDGVVFLVYTDCKTRAPLDMEYQDPIYKLPGVALDHTTVRALHDSWITNFCWFGDFDTTDGYKKLFMIGSGFEDNRIGDHDGTGLIKSIRECAGGDLQNVTWRWFNPNETDTNPKMQGAFWQLEAMYPVDKNGGCVGNVIMDAGGKQMDRCQDGS</sequence>
<dbReference type="AlphaFoldDB" id="A0A9P6I2L1"/>
<evidence type="ECO:0000313" key="2">
    <source>
        <dbReference type="Proteomes" id="UP000781932"/>
    </source>
</evidence>
<keyword evidence="2" id="KW-1185">Reference proteome</keyword>
<dbReference type="RefSeq" id="XP_038744116.1">
    <property type="nucleotide sequence ID" value="XM_038890508.1"/>
</dbReference>
<gene>
    <name evidence="1" type="ORF">CkaCkLH20_07792</name>
</gene>
<reference evidence="1" key="1">
    <citation type="submission" date="2020-03" db="EMBL/GenBank/DDBJ databases">
        <authorList>
            <person name="He L."/>
        </authorList>
    </citation>
    <scope>NUCLEOTIDE SEQUENCE</scope>
    <source>
        <strain evidence="1">CkLH20</strain>
    </source>
</reference>
<dbReference type="Proteomes" id="UP000781932">
    <property type="component" value="Unassembled WGS sequence"/>
</dbReference>
<organism evidence="1 2">
    <name type="scientific">Colletotrichum karsti</name>
    <dbReference type="NCBI Taxonomy" id="1095194"/>
    <lineage>
        <taxon>Eukaryota</taxon>
        <taxon>Fungi</taxon>
        <taxon>Dikarya</taxon>
        <taxon>Ascomycota</taxon>
        <taxon>Pezizomycotina</taxon>
        <taxon>Sordariomycetes</taxon>
        <taxon>Hypocreomycetidae</taxon>
        <taxon>Glomerellales</taxon>
        <taxon>Glomerellaceae</taxon>
        <taxon>Colletotrichum</taxon>
        <taxon>Colletotrichum boninense species complex</taxon>
    </lineage>
</organism>
<dbReference type="GeneID" id="62163582"/>
<comment type="caution">
    <text evidence="1">The sequence shown here is derived from an EMBL/GenBank/DDBJ whole genome shotgun (WGS) entry which is preliminary data.</text>
</comment>
<name>A0A9P6I2L1_9PEZI</name>